<dbReference type="EMBL" id="BTGU01020307">
    <property type="protein sequence ID" value="GMN75293.1"/>
    <property type="molecule type" value="Genomic_DNA"/>
</dbReference>
<evidence type="ECO:0000313" key="1">
    <source>
        <dbReference type="EMBL" id="GMN75293.1"/>
    </source>
</evidence>
<accession>A0AA88EIP4</accession>
<evidence type="ECO:0000313" key="3">
    <source>
        <dbReference type="Proteomes" id="UP001187192"/>
    </source>
</evidence>
<feature type="non-terminal residue" evidence="1">
    <location>
        <position position="1"/>
    </location>
</feature>
<comment type="caution">
    <text evidence="1">The sequence shown here is derived from an EMBL/GenBank/DDBJ whole genome shotgun (WGS) entry which is preliminary data.</text>
</comment>
<gene>
    <name evidence="1" type="ORF">TIFTF001_056291</name>
    <name evidence="2" type="ORF">TIFTF001_056292</name>
</gene>
<organism evidence="1 3">
    <name type="scientific">Ficus carica</name>
    <name type="common">Common fig</name>
    <dbReference type="NCBI Taxonomy" id="3494"/>
    <lineage>
        <taxon>Eukaryota</taxon>
        <taxon>Viridiplantae</taxon>
        <taxon>Streptophyta</taxon>
        <taxon>Embryophyta</taxon>
        <taxon>Tracheophyta</taxon>
        <taxon>Spermatophyta</taxon>
        <taxon>Magnoliopsida</taxon>
        <taxon>eudicotyledons</taxon>
        <taxon>Gunneridae</taxon>
        <taxon>Pentapetalae</taxon>
        <taxon>rosids</taxon>
        <taxon>fabids</taxon>
        <taxon>Rosales</taxon>
        <taxon>Moraceae</taxon>
        <taxon>Ficeae</taxon>
        <taxon>Ficus</taxon>
    </lineage>
</organism>
<sequence length="54" mass="6182">TRARRSCKWGGSLEGGCGRLAPGDWRHRGVHLTAERRRPLWVSSPTLREGSRRR</sequence>
<name>A0AA88EIP4_FICCA</name>
<reference evidence="1" key="1">
    <citation type="submission" date="2023-07" db="EMBL/GenBank/DDBJ databases">
        <title>draft genome sequence of fig (Ficus carica).</title>
        <authorList>
            <person name="Takahashi T."/>
            <person name="Nishimura K."/>
        </authorList>
    </citation>
    <scope>NUCLEOTIDE SEQUENCE</scope>
</reference>
<evidence type="ECO:0000313" key="2">
    <source>
        <dbReference type="EMBL" id="GMN75300.1"/>
    </source>
</evidence>
<protein>
    <submittedName>
        <fullName evidence="1">Uncharacterized protein</fullName>
    </submittedName>
</protein>
<dbReference type="Proteomes" id="UP001187192">
    <property type="component" value="Unassembled WGS sequence"/>
</dbReference>
<proteinExistence type="predicted"/>
<dbReference type="AlphaFoldDB" id="A0AA88EIP4"/>
<keyword evidence="3" id="KW-1185">Reference proteome</keyword>
<dbReference type="EMBL" id="BTGU01020310">
    <property type="protein sequence ID" value="GMN75300.1"/>
    <property type="molecule type" value="Genomic_DNA"/>
</dbReference>